<name>A0ABM8QHD2_9BACT</name>
<evidence type="ECO:0000259" key="5">
    <source>
        <dbReference type="PROSITE" id="PS50072"/>
    </source>
</evidence>
<dbReference type="EC" id="5.2.1.8" evidence="4"/>
<evidence type="ECO:0000256" key="1">
    <source>
        <dbReference type="ARBA" id="ARBA00007365"/>
    </source>
</evidence>
<comment type="similarity">
    <text evidence="1 4">Belongs to the cyclophilin-type PPIase family.</text>
</comment>
<dbReference type="InterPro" id="IPR029000">
    <property type="entry name" value="Cyclophilin-like_dom_sf"/>
</dbReference>
<dbReference type="EMBL" id="CAJNBJ010000001">
    <property type="protein sequence ID" value="CAE6697106.1"/>
    <property type="molecule type" value="Genomic_DNA"/>
</dbReference>
<dbReference type="PANTHER" id="PTHR45625:SF4">
    <property type="entry name" value="PEPTIDYLPROLYL ISOMERASE DOMAIN AND WD REPEAT-CONTAINING PROTEIN 1"/>
    <property type="match status" value="1"/>
</dbReference>
<dbReference type="InterPro" id="IPR044666">
    <property type="entry name" value="Cyclophilin_A-like"/>
</dbReference>
<dbReference type="SUPFAM" id="SSF50891">
    <property type="entry name" value="Cyclophilin-like"/>
    <property type="match status" value="1"/>
</dbReference>
<protein>
    <recommendedName>
        <fullName evidence="4">Peptidyl-prolyl cis-trans isomerase</fullName>
        <shortName evidence="4">PPIase</shortName>
        <ecNumber evidence="4">5.2.1.8</ecNumber>
    </recommendedName>
</protein>
<dbReference type="PROSITE" id="PS00170">
    <property type="entry name" value="CSA_PPIASE_1"/>
    <property type="match status" value="1"/>
</dbReference>
<gene>
    <name evidence="6" type="ORF">NSPZN2_10514</name>
</gene>
<reference evidence="6 7" key="1">
    <citation type="submission" date="2021-02" db="EMBL/GenBank/DDBJ databases">
        <authorList>
            <person name="Han P."/>
        </authorList>
    </citation>
    <scope>NUCLEOTIDE SEQUENCE [LARGE SCALE GENOMIC DNA]</scope>
    <source>
        <strain evidence="6">Candidatus Nitrospira sp. ZN2</strain>
    </source>
</reference>
<proteinExistence type="inferred from homology"/>
<organism evidence="6 7">
    <name type="scientific">Nitrospira defluvii</name>
    <dbReference type="NCBI Taxonomy" id="330214"/>
    <lineage>
        <taxon>Bacteria</taxon>
        <taxon>Pseudomonadati</taxon>
        <taxon>Nitrospirota</taxon>
        <taxon>Nitrospiria</taxon>
        <taxon>Nitrospirales</taxon>
        <taxon>Nitrospiraceae</taxon>
        <taxon>Nitrospira</taxon>
    </lineage>
</organism>
<dbReference type="CDD" id="cd00317">
    <property type="entry name" value="cyclophilin"/>
    <property type="match status" value="1"/>
</dbReference>
<evidence type="ECO:0000256" key="4">
    <source>
        <dbReference type="RuleBase" id="RU363019"/>
    </source>
</evidence>
<evidence type="ECO:0000313" key="7">
    <source>
        <dbReference type="Proteomes" id="UP000675880"/>
    </source>
</evidence>
<comment type="catalytic activity">
    <reaction evidence="4">
        <text>[protein]-peptidylproline (omega=180) = [protein]-peptidylproline (omega=0)</text>
        <dbReference type="Rhea" id="RHEA:16237"/>
        <dbReference type="Rhea" id="RHEA-COMP:10747"/>
        <dbReference type="Rhea" id="RHEA-COMP:10748"/>
        <dbReference type="ChEBI" id="CHEBI:83833"/>
        <dbReference type="ChEBI" id="CHEBI:83834"/>
        <dbReference type="EC" id="5.2.1.8"/>
    </reaction>
</comment>
<dbReference type="GO" id="GO:0003755">
    <property type="term" value="F:peptidyl-prolyl cis-trans isomerase activity"/>
    <property type="evidence" value="ECO:0007669"/>
    <property type="project" value="UniProtKB-EC"/>
</dbReference>
<feature type="chain" id="PRO_5044978158" description="Peptidyl-prolyl cis-trans isomerase" evidence="4">
    <location>
        <begin position="31"/>
        <end position="217"/>
    </location>
</feature>
<dbReference type="InterPro" id="IPR020892">
    <property type="entry name" value="Cyclophilin-type_PPIase_CS"/>
</dbReference>
<dbReference type="Gene3D" id="2.40.100.10">
    <property type="entry name" value="Cyclophilin-like"/>
    <property type="match status" value="1"/>
</dbReference>
<comment type="caution">
    <text evidence="6">The sequence shown here is derived from an EMBL/GenBank/DDBJ whole genome shotgun (WGS) entry which is preliminary data.</text>
</comment>
<feature type="domain" description="PPIase cyclophilin-type" evidence="5">
    <location>
        <begin position="56"/>
        <end position="181"/>
    </location>
</feature>
<dbReference type="PRINTS" id="PR00153">
    <property type="entry name" value="CSAPPISMRASE"/>
</dbReference>
<dbReference type="PROSITE" id="PS50072">
    <property type="entry name" value="CSA_PPIASE_2"/>
    <property type="match status" value="1"/>
</dbReference>
<evidence type="ECO:0000256" key="3">
    <source>
        <dbReference type="ARBA" id="ARBA00023235"/>
    </source>
</evidence>
<comment type="function">
    <text evidence="4">PPIases accelerate the folding of proteins. It catalyzes the cis-trans isomerization of proline imidic peptide bonds in oligopeptides.</text>
</comment>
<keyword evidence="2 4" id="KW-0697">Rotamase</keyword>
<evidence type="ECO:0000256" key="2">
    <source>
        <dbReference type="ARBA" id="ARBA00023110"/>
    </source>
</evidence>
<dbReference type="PANTHER" id="PTHR45625">
    <property type="entry name" value="PEPTIDYL-PROLYL CIS-TRANS ISOMERASE-RELATED"/>
    <property type="match status" value="1"/>
</dbReference>
<evidence type="ECO:0000313" key="6">
    <source>
        <dbReference type="EMBL" id="CAE6697106.1"/>
    </source>
</evidence>
<keyword evidence="3 4" id="KW-0413">Isomerase</keyword>
<dbReference type="Proteomes" id="UP000675880">
    <property type="component" value="Unassembled WGS sequence"/>
</dbReference>
<dbReference type="InterPro" id="IPR002130">
    <property type="entry name" value="Cyclophilin-type_PPIase_dom"/>
</dbReference>
<keyword evidence="7" id="KW-1185">Reference proteome</keyword>
<accession>A0ABM8QHD2</accession>
<dbReference type="Pfam" id="PF00160">
    <property type="entry name" value="Pro_isomerase"/>
    <property type="match status" value="1"/>
</dbReference>
<keyword evidence="4" id="KW-0732">Signal</keyword>
<feature type="signal peptide" evidence="4">
    <location>
        <begin position="1"/>
        <end position="30"/>
    </location>
</feature>
<sequence>MAQEQWWGHLGLAGVLSMVMAVGTAGTSVAADPAPASGGEVTNASNARAVIKTKFGDIEIKFLPDVAPKHVENFIKLAKTGFYNGTIFHRVIPGFMIQGGDPNTKDSLKKGAYGQGGPGHNVKAEFSDLPHKRGVVSMARAQDPDSAGSQFFIVVEDSRFLDRKYTIFGEVVKGIGVADKIVALPRVMCQAGPPSPADKGPCDNPIDRVEMTVTILE</sequence>